<name>A0ABR4IFR5_9EURO</name>
<keyword evidence="9" id="KW-1185">Reference proteome</keyword>
<keyword evidence="4" id="KW-0809">Transit peptide</keyword>
<evidence type="ECO:0000256" key="3">
    <source>
        <dbReference type="ARBA" id="ARBA00016197"/>
    </source>
</evidence>
<feature type="domain" description="Aminoglycoside phosphotransferase" evidence="7">
    <location>
        <begin position="114"/>
        <end position="230"/>
    </location>
</feature>
<evidence type="ECO:0000256" key="4">
    <source>
        <dbReference type="ARBA" id="ARBA00022946"/>
    </source>
</evidence>
<comment type="caution">
    <text evidence="8">The sequence shown here is derived from an EMBL/GenBank/DDBJ whole genome shotgun (WGS) entry which is preliminary data.</text>
</comment>
<comment type="similarity">
    <text evidence="2">Belongs to the AIM9 family.</text>
</comment>
<dbReference type="InterPro" id="IPR051035">
    <property type="entry name" value="Mito_inheritance_9"/>
</dbReference>
<evidence type="ECO:0000259" key="7">
    <source>
        <dbReference type="Pfam" id="PF01636"/>
    </source>
</evidence>
<dbReference type="PANTHER" id="PTHR36091:SF1">
    <property type="entry name" value="ALTERED INHERITANCE OF MITOCHONDRIA PROTEIN 9, MITOCHONDRIAL"/>
    <property type="match status" value="1"/>
</dbReference>
<protein>
    <recommendedName>
        <fullName evidence="3">Altered inheritance of mitochondria protein 9, mitochondrial</fullName>
    </recommendedName>
    <alternativeName>
        <fullName evidence="6">Found in mitochondrial proteome protein 29</fullName>
    </alternativeName>
</protein>
<dbReference type="Pfam" id="PF01636">
    <property type="entry name" value="APH"/>
    <property type="match status" value="1"/>
</dbReference>
<gene>
    <name evidence="8" type="ORF">BDW59DRAFT_171719</name>
</gene>
<evidence type="ECO:0000256" key="6">
    <source>
        <dbReference type="ARBA" id="ARBA00031849"/>
    </source>
</evidence>
<evidence type="ECO:0000256" key="2">
    <source>
        <dbReference type="ARBA" id="ARBA00005543"/>
    </source>
</evidence>
<keyword evidence="5" id="KW-0496">Mitochondrion</keyword>
<dbReference type="Gene3D" id="3.90.1200.10">
    <property type="match status" value="1"/>
</dbReference>
<accession>A0ABR4IFR5</accession>
<evidence type="ECO:0000256" key="5">
    <source>
        <dbReference type="ARBA" id="ARBA00023128"/>
    </source>
</evidence>
<dbReference type="Proteomes" id="UP001610335">
    <property type="component" value="Unassembled WGS sequence"/>
</dbReference>
<dbReference type="SUPFAM" id="SSF56112">
    <property type="entry name" value="Protein kinase-like (PK-like)"/>
    <property type="match status" value="1"/>
</dbReference>
<dbReference type="InterPro" id="IPR002575">
    <property type="entry name" value="Aminoglycoside_PTrfase"/>
</dbReference>
<dbReference type="InterPro" id="IPR011009">
    <property type="entry name" value="Kinase-like_dom_sf"/>
</dbReference>
<proteinExistence type="inferred from homology"/>
<sequence>MVDASPSSIYHYKSGRWLWNEKQQLAARYIKFNLNALCSLAAQSVGSKSCVAATTLTEGNFRKEVITKVPNPNAGRRHGTTASEVAVMDFVWSFFFFWNLLSQFWDDISTVNKAQIVKQLVQFDKALASNPFPQYRSLYHADDANGPDRFVVGPTTNRQYFDDGRVSLDLDRGPYCYITLFQYLLPKDKATHHPVLWHPDLHRDNIFIDPDNRSKITGIIGWQAAHIAPPFLQARRPGLLDFDGPLPESLKVPKLQCKKLHTNQVLYDAGKALRGRETLLGRLSGLAGSLFSDGEPIVLGYLIPRPLVPGPISFTKKERSQRIEDQAKWEEGVKIMAYSGWDGFASSCRLRRLEESCG</sequence>
<evidence type="ECO:0000313" key="8">
    <source>
        <dbReference type="EMBL" id="KAL2826613.1"/>
    </source>
</evidence>
<evidence type="ECO:0000256" key="1">
    <source>
        <dbReference type="ARBA" id="ARBA00004173"/>
    </source>
</evidence>
<comment type="subcellular location">
    <subcellularLocation>
        <location evidence="1">Mitochondrion</location>
    </subcellularLocation>
</comment>
<dbReference type="PANTHER" id="PTHR36091">
    <property type="entry name" value="ALTERED INHERITANCE OF MITOCHONDRIA PROTEIN 9, MITOCHONDRIAL"/>
    <property type="match status" value="1"/>
</dbReference>
<evidence type="ECO:0000313" key="9">
    <source>
        <dbReference type="Proteomes" id="UP001610335"/>
    </source>
</evidence>
<dbReference type="EMBL" id="JBFXLS010000029">
    <property type="protein sequence ID" value="KAL2826613.1"/>
    <property type="molecule type" value="Genomic_DNA"/>
</dbReference>
<organism evidence="8 9">
    <name type="scientific">Aspergillus cavernicola</name>
    <dbReference type="NCBI Taxonomy" id="176166"/>
    <lineage>
        <taxon>Eukaryota</taxon>
        <taxon>Fungi</taxon>
        <taxon>Dikarya</taxon>
        <taxon>Ascomycota</taxon>
        <taxon>Pezizomycotina</taxon>
        <taxon>Eurotiomycetes</taxon>
        <taxon>Eurotiomycetidae</taxon>
        <taxon>Eurotiales</taxon>
        <taxon>Aspergillaceae</taxon>
        <taxon>Aspergillus</taxon>
        <taxon>Aspergillus subgen. Nidulantes</taxon>
    </lineage>
</organism>
<reference evidence="8 9" key="1">
    <citation type="submission" date="2024-07" db="EMBL/GenBank/DDBJ databases">
        <title>Section-level genome sequencing and comparative genomics of Aspergillus sections Usti and Cavernicolus.</title>
        <authorList>
            <consortium name="Lawrence Berkeley National Laboratory"/>
            <person name="Nybo J.L."/>
            <person name="Vesth T.C."/>
            <person name="Theobald S."/>
            <person name="Frisvad J.C."/>
            <person name="Larsen T.O."/>
            <person name="Kjaerboelling I."/>
            <person name="Rothschild-Mancinelli K."/>
            <person name="Lyhne E.K."/>
            <person name="Kogle M.E."/>
            <person name="Barry K."/>
            <person name="Clum A."/>
            <person name="Na H."/>
            <person name="Ledsgaard L."/>
            <person name="Lin J."/>
            <person name="Lipzen A."/>
            <person name="Kuo A."/>
            <person name="Riley R."/>
            <person name="Mondo S."/>
            <person name="LaButti K."/>
            <person name="Haridas S."/>
            <person name="Pangalinan J."/>
            <person name="Salamov A.A."/>
            <person name="Simmons B.A."/>
            <person name="Magnuson J.K."/>
            <person name="Chen J."/>
            <person name="Drula E."/>
            <person name="Henrissat B."/>
            <person name="Wiebenga A."/>
            <person name="Lubbers R.J."/>
            <person name="Gomes A.C."/>
            <person name="Makela M.R."/>
            <person name="Stajich J."/>
            <person name="Grigoriev I.V."/>
            <person name="Mortensen U.H."/>
            <person name="De vries R.P."/>
            <person name="Baker S.E."/>
            <person name="Andersen M.R."/>
        </authorList>
    </citation>
    <scope>NUCLEOTIDE SEQUENCE [LARGE SCALE GENOMIC DNA]</scope>
    <source>
        <strain evidence="8 9">CBS 600.67</strain>
    </source>
</reference>